<dbReference type="NCBIfam" id="NF009489">
    <property type="entry name" value="PRK12851.1"/>
    <property type="match status" value="1"/>
</dbReference>
<accession>A0A3B0A4R2</accession>
<evidence type="ECO:0000256" key="2">
    <source>
        <dbReference type="ARBA" id="ARBA00023186"/>
    </source>
</evidence>
<organism evidence="5 6">
    <name type="scientific">Micromonospora costi</name>
    <dbReference type="NCBI Taxonomy" id="1530042"/>
    <lineage>
        <taxon>Bacteria</taxon>
        <taxon>Bacillati</taxon>
        <taxon>Actinomycetota</taxon>
        <taxon>Actinomycetes</taxon>
        <taxon>Micromonosporales</taxon>
        <taxon>Micromonosporaceae</taxon>
        <taxon>Micromonospora</taxon>
    </lineage>
</organism>
<reference evidence="5 6" key="1">
    <citation type="journal article" date="2015" name="Int. J. Syst. Evol. Microbiol.">
        <title>Micromonospora costi sp. nov., isolated from a leaf of Costus speciosus.</title>
        <authorList>
            <person name="Thawai C."/>
        </authorList>
    </citation>
    <scope>NUCLEOTIDE SEQUENCE [LARGE SCALE GENOMIC DNA]</scope>
    <source>
        <strain evidence="5 6">CS1-12</strain>
    </source>
</reference>
<dbReference type="GO" id="GO:0042026">
    <property type="term" value="P:protein refolding"/>
    <property type="evidence" value="ECO:0007669"/>
    <property type="project" value="InterPro"/>
</dbReference>
<dbReference type="SUPFAM" id="SSF52029">
    <property type="entry name" value="GroEL apical domain-like"/>
    <property type="match status" value="1"/>
</dbReference>
<dbReference type="GO" id="GO:0009408">
    <property type="term" value="P:response to heat"/>
    <property type="evidence" value="ECO:0007669"/>
    <property type="project" value="UniProtKB-ARBA"/>
</dbReference>
<dbReference type="InterPro" id="IPR027410">
    <property type="entry name" value="TCP-1-like_intermed_sf"/>
</dbReference>
<dbReference type="Gene3D" id="1.10.560.10">
    <property type="entry name" value="GroEL-like equatorial domain"/>
    <property type="match status" value="1"/>
</dbReference>
<dbReference type="NCBIfam" id="NF000592">
    <property type="entry name" value="PRK00013.1"/>
    <property type="match status" value="1"/>
</dbReference>
<dbReference type="Proteomes" id="UP000279968">
    <property type="component" value="Unassembled WGS sequence"/>
</dbReference>
<dbReference type="InterPro" id="IPR002423">
    <property type="entry name" value="Cpn60/GroEL/TCP-1"/>
</dbReference>
<dbReference type="EMBL" id="RBAN01000002">
    <property type="protein sequence ID" value="RKN55414.1"/>
    <property type="molecule type" value="Genomic_DNA"/>
</dbReference>
<evidence type="ECO:0000256" key="1">
    <source>
        <dbReference type="ARBA" id="ARBA00006607"/>
    </source>
</evidence>
<dbReference type="Pfam" id="PF00118">
    <property type="entry name" value="Cpn60_TCP1"/>
    <property type="match status" value="1"/>
</dbReference>
<dbReference type="SUPFAM" id="SSF54849">
    <property type="entry name" value="GroEL-intermediate domain like"/>
    <property type="match status" value="1"/>
</dbReference>
<evidence type="ECO:0000313" key="5">
    <source>
        <dbReference type="EMBL" id="RKN55414.1"/>
    </source>
</evidence>
<dbReference type="InterPro" id="IPR001844">
    <property type="entry name" value="Cpn60/GroEL"/>
</dbReference>
<dbReference type="Gene3D" id="3.30.260.10">
    <property type="entry name" value="TCP-1-like chaperonin intermediate domain"/>
    <property type="match status" value="1"/>
</dbReference>
<dbReference type="Gene3D" id="3.50.7.10">
    <property type="entry name" value="GroEL"/>
    <property type="match status" value="1"/>
</dbReference>
<sequence length="546" mass="57309">MPEILFDESARRRLQRGVDALADAVRVTLGPHGRTVVLGHPGGGPPSVTADGDTVAAGLSLDDPYANLGLRLAREAGDTTRSHVGDGATTAIVLCQAMTRHGLRAIAAGASPVALKRGIERAVDAVDAHLRARARPVTGVADLAGVATYAARDRELGELVAAALDKAGPDGVVTVEESESAGTEMELLDGLRLPAGYVSPYMATDPQRMVAVLDDPYVLLHPGRIDALAEFLPLLERVVATGRPLFVIADDVVDDALATLLLNNVEDSFRSVAVKAPELGGARTETLRDLAALTGAEMVTPEAGLRLGRVGLEVLGRARRVVVTRDDTTIIGGAGGEAAVHQRIRQIRTRLAAATSDWERDRLRMRIARLAGGVCLLRVGGHIEVERRARMQRVERALSAGRAAARDGVVAGGGAALVKAGAALDGVPARGDERAGVYAVREALAEPLRWIATNAGADGPHVAAHVATLPEQIGYDARSGDYRDLLGEGIADPVSVTRRALRTAASVTEALLTTEAVVTGTASSRRVDFYVGHRHGEDGHHHGHEH</sequence>
<name>A0A3B0A4R2_9ACTN</name>
<dbReference type="PANTHER" id="PTHR45633">
    <property type="entry name" value="60 KDA HEAT SHOCK PROTEIN, MITOCHONDRIAL"/>
    <property type="match status" value="1"/>
</dbReference>
<dbReference type="CDD" id="cd03344">
    <property type="entry name" value="GroEL"/>
    <property type="match status" value="1"/>
</dbReference>
<dbReference type="RefSeq" id="WP_120779603.1">
    <property type="nucleotide sequence ID" value="NZ_JBHLUP010000002.1"/>
</dbReference>
<protein>
    <recommendedName>
        <fullName evidence="4">60 kDa chaperonin</fullName>
    </recommendedName>
</protein>
<proteinExistence type="inferred from homology"/>
<dbReference type="FunFam" id="3.50.7.10:FF:000001">
    <property type="entry name" value="60 kDa chaperonin"/>
    <property type="match status" value="1"/>
</dbReference>
<evidence type="ECO:0000313" key="6">
    <source>
        <dbReference type="Proteomes" id="UP000279968"/>
    </source>
</evidence>
<dbReference type="SUPFAM" id="SSF48592">
    <property type="entry name" value="GroEL equatorial domain-like"/>
    <property type="match status" value="1"/>
</dbReference>
<dbReference type="InterPro" id="IPR027413">
    <property type="entry name" value="GROEL-like_equatorial_sf"/>
</dbReference>
<comment type="caution">
    <text evidence="5">The sequence shown here is derived from an EMBL/GenBank/DDBJ whole genome shotgun (WGS) entry which is preliminary data.</text>
</comment>
<comment type="similarity">
    <text evidence="1 3">Belongs to the chaperonin (HSP60) family.</text>
</comment>
<keyword evidence="6" id="KW-1185">Reference proteome</keyword>
<dbReference type="GO" id="GO:0140662">
    <property type="term" value="F:ATP-dependent protein folding chaperone"/>
    <property type="evidence" value="ECO:0007669"/>
    <property type="project" value="InterPro"/>
</dbReference>
<comment type="subunit">
    <text evidence="4">Forms a cylinder of 14 subunits composed of two heptameric rings stacked back-to-back. Interacts with the co-chaperonin GroES.</text>
</comment>
<keyword evidence="2" id="KW-0143">Chaperone</keyword>
<dbReference type="GO" id="GO:0005524">
    <property type="term" value="F:ATP binding"/>
    <property type="evidence" value="ECO:0007669"/>
    <property type="project" value="InterPro"/>
</dbReference>
<evidence type="ECO:0000256" key="3">
    <source>
        <dbReference type="RuleBase" id="RU000418"/>
    </source>
</evidence>
<evidence type="ECO:0000256" key="4">
    <source>
        <dbReference type="RuleBase" id="RU000419"/>
    </source>
</evidence>
<gene>
    <name evidence="5" type="ORF">D7193_12225</name>
</gene>
<dbReference type="InterPro" id="IPR027409">
    <property type="entry name" value="GroEL-like_apical_dom_sf"/>
</dbReference>
<dbReference type="NCBIfam" id="NF009487">
    <property type="entry name" value="PRK12849.1"/>
    <property type="match status" value="1"/>
</dbReference>
<dbReference type="NCBIfam" id="NF009488">
    <property type="entry name" value="PRK12850.1"/>
    <property type="match status" value="1"/>
</dbReference>
<comment type="function">
    <text evidence="4">Together with its co-chaperonin GroES, plays an essential role in assisting protein folding. The GroEL-GroES system forms a nano-cage that allows encapsulation of the non-native substrate proteins and provides a physical environment optimized to promote and accelerate protein folding.</text>
</comment>
<dbReference type="PRINTS" id="PR00298">
    <property type="entry name" value="CHAPERONIN60"/>
</dbReference>
<dbReference type="OrthoDB" id="3329536at2"/>
<dbReference type="AlphaFoldDB" id="A0A3B0A4R2"/>